<dbReference type="RefSeq" id="WP_081148049.1">
    <property type="nucleotide sequence ID" value="NZ_LVYD01000046.1"/>
</dbReference>
<dbReference type="InterPro" id="IPR003346">
    <property type="entry name" value="Transposase_20"/>
</dbReference>
<dbReference type="Pfam" id="PF01548">
    <property type="entry name" value="DEDD_Tnp_IS110"/>
    <property type="match status" value="1"/>
</dbReference>
<dbReference type="PANTHER" id="PTHR33055:SF13">
    <property type="entry name" value="TRANSPOSASE"/>
    <property type="match status" value="1"/>
</dbReference>
<evidence type="ECO:0000313" key="3">
    <source>
        <dbReference type="EMBL" id="OQP63327.1"/>
    </source>
</evidence>
<feature type="domain" description="Transposase IS116/IS110/IS902 C-terminal" evidence="2">
    <location>
        <begin position="233"/>
        <end position="317"/>
    </location>
</feature>
<dbReference type="GO" id="GO:0006313">
    <property type="term" value="P:DNA transposition"/>
    <property type="evidence" value="ECO:0007669"/>
    <property type="project" value="InterPro"/>
</dbReference>
<protein>
    <submittedName>
        <fullName evidence="3">Uncharacterized protein</fullName>
    </submittedName>
</protein>
<dbReference type="AlphaFoldDB" id="A0A1V9FYB2"/>
<dbReference type="InterPro" id="IPR047650">
    <property type="entry name" value="Transpos_IS110"/>
</dbReference>
<dbReference type="STRING" id="1703345.A3860_25915"/>
<dbReference type="GO" id="GO:0003677">
    <property type="term" value="F:DNA binding"/>
    <property type="evidence" value="ECO:0007669"/>
    <property type="project" value="InterPro"/>
</dbReference>
<dbReference type="InterPro" id="IPR002525">
    <property type="entry name" value="Transp_IS110-like_N"/>
</dbReference>
<accession>A0A1V9FYB2</accession>
<dbReference type="GO" id="GO:0004803">
    <property type="term" value="F:transposase activity"/>
    <property type="evidence" value="ECO:0007669"/>
    <property type="project" value="InterPro"/>
</dbReference>
<dbReference type="Pfam" id="PF02371">
    <property type="entry name" value="Transposase_20"/>
    <property type="match status" value="1"/>
</dbReference>
<sequence>MTKNQLDFSGIIIYCGIDVHKISWRVNIQDGEFELEDFTQSPDPEVLNKHLNRRYPNATFKIGYEAGFCGFSIQRALRNLGKDCLVINAADIPTSDKEKRQKQDKIDARKLCHHLQTRKAKSVYVPDMGMEHVRTLVRTRERLVNTQTRCKNRIWHLLHFSGLSLPEACEEGRYWSKRFVNHLLKMDCGGSPSLKQSLELYIKEHLHTRELLHQAIMAIRETCKMDAHAESIRILRTIPGIGEVNAAVILFELQDIRRFKRFDHLCSYAGLIPETSDSGDTKRTRGITNRRNHHLRVALVESSWSVVRKDPALLMKYKNYCKRMEKNKAIIRIAKRSYRCLNPKTGTLMAQKPKLYCLILIIL</sequence>
<dbReference type="OrthoDB" id="964423at2"/>
<keyword evidence="4" id="KW-1185">Reference proteome</keyword>
<name>A0A1V9FYB2_9BACT</name>
<evidence type="ECO:0000259" key="1">
    <source>
        <dbReference type="Pfam" id="PF01548"/>
    </source>
</evidence>
<dbReference type="EMBL" id="LVYD01000046">
    <property type="protein sequence ID" value="OQP63327.1"/>
    <property type="molecule type" value="Genomic_DNA"/>
</dbReference>
<dbReference type="PANTHER" id="PTHR33055">
    <property type="entry name" value="TRANSPOSASE FOR INSERTION SEQUENCE ELEMENT IS1111A"/>
    <property type="match status" value="1"/>
</dbReference>
<evidence type="ECO:0000313" key="4">
    <source>
        <dbReference type="Proteomes" id="UP000192796"/>
    </source>
</evidence>
<evidence type="ECO:0000259" key="2">
    <source>
        <dbReference type="Pfam" id="PF02371"/>
    </source>
</evidence>
<reference evidence="3 4" key="1">
    <citation type="submission" date="2016-03" db="EMBL/GenBank/DDBJ databases">
        <title>Niastella vici sp. nov., isolated from farmland soil.</title>
        <authorList>
            <person name="Chen L."/>
            <person name="Wang D."/>
            <person name="Yang S."/>
            <person name="Wang G."/>
        </authorList>
    </citation>
    <scope>NUCLEOTIDE SEQUENCE [LARGE SCALE GENOMIC DNA]</scope>
    <source>
        <strain evidence="3 4">DJ57</strain>
    </source>
</reference>
<organism evidence="3 4">
    <name type="scientific">Niastella vici</name>
    <dbReference type="NCBI Taxonomy" id="1703345"/>
    <lineage>
        <taxon>Bacteria</taxon>
        <taxon>Pseudomonadati</taxon>
        <taxon>Bacteroidota</taxon>
        <taxon>Chitinophagia</taxon>
        <taxon>Chitinophagales</taxon>
        <taxon>Chitinophagaceae</taxon>
        <taxon>Niastella</taxon>
    </lineage>
</organism>
<dbReference type="Proteomes" id="UP000192796">
    <property type="component" value="Unassembled WGS sequence"/>
</dbReference>
<feature type="domain" description="Transposase IS110-like N-terminal" evidence="1">
    <location>
        <begin position="15"/>
        <end position="158"/>
    </location>
</feature>
<dbReference type="NCBIfam" id="NF033542">
    <property type="entry name" value="transpos_IS110"/>
    <property type="match status" value="1"/>
</dbReference>
<proteinExistence type="predicted"/>
<comment type="caution">
    <text evidence="3">The sequence shown here is derived from an EMBL/GenBank/DDBJ whole genome shotgun (WGS) entry which is preliminary data.</text>
</comment>
<gene>
    <name evidence="3" type="ORF">A3860_25915</name>
</gene>